<name>A0AAE1RWE4_9SOLA</name>
<proteinExistence type="predicted"/>
<evidence type="ECO:0000313" key="2">
    <source>
        <dbReference type="EMBL" id="KAK4358307.1"/>
    </source>
</evidence>
<feature type="chain" id="PRO_5042090686" description="Transmembrane protein" evidence="1">
    <location>
        <begin position="22"/>
        <end position="108"/>
    </location>
</feature>
<accession>A0AAE1RWE4</accession>
<feature type="signal peptide" evidence="1">
    <location>
        <begin position="1"/>
        <end position="21"/>
    </location>
</feature>
<gene>
    <name evidence="2" type="ORF">RND71_023917</name>
</gene>
<reference evidence="2" key="1">
    <citation type="submission" date="2023-12" db="EMBL/GenBank/DDBJ databases">
        <title>Genome assembly of Anisodus tanguticus.</title>
        <authorList>
            <person name="Wang Y.-J."/>
        </authorList>
    </citation>
    <scope>NUCLEOTIDE SEQUENCE</scope>
    <source>
        <strain evidence="2">KB-2021</strain>
        <tissue evidence="2">Leaf</tissue>
    </source>
</reference>
<sequence length="108" mass="11076">MAHKIMILALVFFAMICMASAIDDVTTPLKDAAGVPIAVENNNIIGTINGSYENEAVVAAPVGGPISAHIFPNISLPPAPNGATTSTPDFITIATTIVSATVVGSFFF</sequence>
<organism evidence="2 3">
    <name type="scientific">Anisodus tanguticus</name>
    <dbReference type="NCBI Taxonomy" id="243964"/>
    <lineage>
        <taxon>Eukaryota</taxon>
        <taxon>Viridiplantae</taxon>
        <taxon>Streptophyta</taxon>
        <taxon>Embryophyta</taxon>
        <taxon>Tracheophyta</taxon>
        <taxon>Spermatophyta</taxon>
        <taxon>Magnoliopsida</taxon>
        <taxon>eudicotyledons</taxon>
        <taxon>Gunneridae</taxon>
        <taxon>Pentapetalae</taxon>
        <taxon>asterids</taxon>
        <taxon>lamiids</taxon>
        <taxon>Solanales</taxon>
        <taxon>Solanaceae</taxon>
        <taxon>Solanoideae</taxon>
        <taxon>Hyoscyameae</taxon>
        <taxon>Anisodus</taxon>
    </lineage>
</organism>
<protein>
    <recommendedName>
        <fullName evidence="4">Transmembrane protein</fullName>
    </recommendedName>
</protein>
<dbReference type="Proteomes" id="UP001291623">
    <property type="component" value="Unassembled WGS sequence"/>
</dbReference>
<keyword evidence="3" id="KW-1185">Reference proteome</keyword>
<evidence type="ECO:0000313" key="3">
    <source>
        <dbReference type="Proteomes" id="UP001291623"/>
    </source>
</evidence>
<keyword evidence="1" id="KW-0732">Signal</keyword>
<dbReference type="AlphaFoldDB" id="A0AAE1RWE4"/>
<evidence type="ECO:0000256" key="1">
    <source>
        <dbReference type="SAM" id="SignalP"/>
    </source>
</evidence>
<evidence type="ECO:0008006" key="4">
    <source>
        <dbReference type="Google" id="ProtNLM"/>
    </source>
</evidence>
<comment type="caution">
    <text evidence="2">The sequence shown here is derived from an EMBL/GenBank/DDBJ whole genome shotgun (WGS) entry which is preliminary data.</text>
</comment>
<dbReference type="EMBL" id="JAVYJV010000012">
    <property type="protein sequence ID" value="KAK4358307.1"/>
    <property type="molecule type" value="Genomic_DNA"/>
</dbReference>